<evidence type="ECO:0000313" key="4">
    <source>
        <dbReference type="EMBL" id="CAE0673027.1"/>
    </source>
</evidence>
<dbReference type="AlphaFoldDB" id="A0A6V3QP88"/>
<evidence type="ECO:0000313" key="3">
    <source>
        <dbReference type="EMBL" id="CAE0673026.1"/>
    </source>
</evidence>
<feature type="transmembrane region" description="Helical" evidence="2">
    <location>
        <begin position="90"/>
        <end position="110"/>
    </location>
</feature>
<evidence type="ECO:0000256" key="2">
    <source>
        <dbReference type="SAM" id="Phobius"/>
    </source>
</evidence>
<evidence type="ECO:0000256" key="1">
    <source>
        <dbReference type="SAM" id="MobiDB-lite"/>
    </source>
</evidence>
<keyword evidence="2" id="KW-0472">Membrane</keyword>
<keyword evidence="2" id="KW-0812">Transmembrane</keyword>
<gene>
    <name evidence="3" type="ORF">LGLO00237_LOCUS24702</name>
    <name evidence="4" type="ORF">LGLO00237_LOCUS24703</name>
</gene>
<feature type="region of interest" description="Disordered" evidence="1">
    <location>
        <begin position="191"/>
        <end position="214"/>
    </location>
</feature>
<organism evidence="3">
    <name type="scientific">Lotharella globosa</name>
    <dbReference type="NCBI Taxonomy" id="91324"/>
    <lineage>
        <taxon>Eukaryota</taxon>
        <taxon>Sar</taxon>
        <taxon>Rhizaria</taxon>
        <taxon>Cercozoa</taxon>
        <taxon>Chlorarachniophyceae</taxon>
        <taxon>Lotharella</taxon>
    </lineage>
</organism>
<dbReference type="EMBL" id="HBIV01034635">
    <property type="protein sequence ID" value="CAE0673026.1"/>
    <property type="molecule type" value="Transcribed_RNA"/>
</dbReference>
<dbReference type="EMBL" id="HBIV01034636">
    <property type="protein sequence ID" value="CAE0673027.1"/>
    <property type="molecule type" value="Transcribed_RNA"/>
</dbReference>
<feature type="transmembrane region" description="Helical" evidence="2">
    <location>
        <begin position="164"/>
        <end position="184"/>
    </location>
</feature>
<name>A0A6V3QP88_9EUKA</name>
<proteinExistence type="predicted"/>
<sequence>MQQLRRAFRGANAVHYLAILAMAVGGILSAIGMGSAWLVAEEKGTSCEFYFYSRSFESSGCSSSVMEQYYKCDEEYCGNCKRAGEASLCFSVFGLIMAMITILLTTKRVLNDRPKDFAGRHLKWVTVFCALSVGSFWFLSWMVFLGGCEGSLGDFQSSSPHTGFVLTFLAMCTAVFSLVCCVITPENTPPGPSIQGGAPQSDDPQVQDSELNDAGALPEGEVMTMLCTHTHT</sequence>
<feature type="transmembrane region" description="Helical" evidence="2">
    <location>
        <begin position="122"/>
        <end position="144"/>
    </location>
</feature>
<feature type="transmembrane region" description="Helical" evidence="2">
    <location>
        <begin position="12"/>
        <end position="40"/>
    </location>
</feature>
<accession>A0A6V3QP88</accession>
<protein>
    <submittedName>
        <fullName evidence="3">Uncharacterized protein</fullName>
    </submittedName>
</protein>
<reference evidence="3" key="1">
    <citation type="submission" date="2021-01" db="EMBL/GenBank/DDBJ databases">
        <authorList>
            <person name="Corre E."/>
            <person name="Pelletier E."/>
            <person name="Niang G."/>
            <person name="Scheremetjew M."/>
            <person name="Finn R."/>
            <person name="Kale V."/>
            <person name="Holt S."/>
            <person name="Cochrane G."/>
            <person name="Meng A."/>
            <person name="Brown T."/>
            <person name="Cohen L."/>
        </authorList>
    </citation>
    <scope>NUCLEOTIDE SEQUENCE</scope>
    <source>
        <strain evidence="3">CCCM811</strain>
    </source>
</reference>
<keyword evidence="2" id="KW-1133">Transmembrane helix</keyword>